<gene>
    <name evidence="1" type="ORF">G3M58_74360</name>
</gene>
<evidence type="ECO:0000313" key="1">
    <source>
        <dbReference type="EMBL" id="NEE19340.1"/>
    </source>
</evidence>
<organism evidence="1">
    <name type="scientific">Streptomyces sp. SID7499</name>
    <dbReference type="NCBI Taxonomy" id="2706086"/>
    <lineage>
        <taxon>Bacteria</taxon>
        <taxon>Bacillati</taxon>
        <taxon>Actinomycetota</taxon>
        <taxon>Actinomycetes</taxon>
        <taxon>Kitasatosporales</taxon>
        <taxon>Streptomycetaceae</taxon>
        <taxon>Streptomyces</taxon>
    </lineage>
</organism>
<comment type="caution">
    <text evidence="1">The sequence shown here is derived from an EMBL/GenBank/DDBJ whole genome shotgun (WGS) entry which is preliminary data.</text>
</comment>
<protein>
    <submittedName>
        <fullName evidence="1">Uncharacterized protein</fullName>
    </submittedName>
</protein>
<dbReference type="EMBL" id="JAAGMN010007882">
    <property type="protein sequence ID" value="NEE19340.1"/>
    <property type="molecule type" value="Genomic_DNA"/>
</dbReference>
<reference evidence="1" key="1">
    <citation type="submission" date="2020-01" db="EMBL/GenBank/DDBJ databases">
        <title>Insect and environment-associated Actinomycetes.</title>
        <authorList>
            <person name="Currrie C."/>
            <person name="Chevrette M."/>
            <person name="Carlson C."/>
            <person name="Stubbendieck R."/>
            <person name="Wendt-Pienkowski E."/>
        </authorList>
    </citation>
    <scope>NUCLEOTIDE SEQUENCE</scope>
    <source>
        <strain evidence="1">SID7499</strain>
    </source>
</reference>
<accession>A0A6G3XPA4</accession>
<dbReference type="AlphaFoldDB" id="A0A6G3XPA4"/>
<name>A0A6G3XPA4_9ACTN</name>
<proteinExistence type="predicted"/>
<sequence>MDTLRTLLAVVEHHREYVYLNSALPSTLLLDELLGKETREAVGAVE</sequence>